<reference evidence="1" key="1">
    <citation type="submission" date="2018-05" db="EMBL/GenBank/DDBJ databases">
        <authorList>
            <person name="Lanie J.A."/>
            <person name="Ng W.-L."/>
            <person name="Kazmierczak K.M."/>
            <person name="Andrzejewski T.M."/>
            <person name="Davidsen T.M."/>
            <person name="Wayne K.J."/>
            <person name="Tettelin H."/>
            <person name="Glass J.I."/>
            <person name="Rusch D."/>
            <person name="Podicherti R."/>
            <person name="Tsui H.-C.T."/>
            <person name="Winkler M.E."/>
        </authorList>
    </citation>
    <scope>NUCLEOTIDE SEQUENCE</scope>
</reference>
<name>A0A382T081_9ZZZZ</name>
<proteinExistence type="predicted"/>
<protein>
    <recommendedName>
        <fullName evidence="2">Prolyl 4-hydroxylase alpha subunit Fe(2+) 2OG dioxygenase domain-containing protein</fullName>
    </recommendedName>
</protein>
<evidence type="ECO:0000313" key="1">
    <source>
        <dbReference type="EMBL" id="SVD15620.1"/>
    </source>
</evidence>
<sequence>MRKAFSLDEHFKQSEHWELTFKDGILIIDNFYENPEEINEALLNRPYPYWKYNPERQSPNGVDYNDCRVVDKVGHPTRRYDNDMQRILNCCRNHWWKHEYTWNALYEVNCFQTINVFDNRLQHYPHIDSPLGTPDEMSTLNLIIYLDTIENGGTAVYEGAWLENREHQSLLYPVEDDMDLQQLIPHKFNRGIIVPGNRLHGAYIDDYTKYSGDNWRFSQVLFFHPSQGRNGGAR</sequence>
<accession>A0A382T081</accession>
<dbReference type="AlphaFoldDB" id="A0A382T081"/>
<evidence type="ECO:0008006" key="2">
    <source>
        <dbReference type="Google" id="ProtNLM"/>
    </source>
</evidence>
<dbReference type="SUPFAM" id="SSF51197">
    <property type="entry name" value="Clavaminate synthase-like"/>
    <property type="match status" value="1"/>
</dbReference>
<gene>
    <name evidence="1" type="ORF">METZ01_LOCUS368474</name>
</gene>
<organism evidence="1">
    <name type="scientific">marine metagenome</name>
    <dbReference type="NCBI Taxonomy" id="408172"/>
    <lineage>
        <taxon>unclassified sequences</taxon>
        <taxon>metagenomes</taxon>
        <taxon>ecological metagenomes</taxon>
    </lineage>
</organism>
<dbReference type="EMBL" id="UINC01132974">
    <property type="protein sequence ID" value="SVD15620.1"/>
    <property type="molecule type" value="Genomic_DNA"/>
</dbReference>